<feature type="compositionally biased region" description="Polar residues" evidence="1">
    <location>
        <begin position="53"/>
        <end position="67"/>
    </location>
</feature>
<organism evidence="2 3">
    <name type="scientific">Nocardia amamiensis</name>
    <dbReference type="NCBI Taxonomy" id="404578"/>
    <lineage>
        <taxon>Bacteria</taxon>
        <taxon>Bacillati</taxon>
        <taxon>Actinomycetota</taxon>
        <taxon>Actinomycetes</taxon>
        <taxon>Mycobacteriales</taxon>
        <taxon>Nocardiaceae</taxon>
        <taxon>Nocardia</taxon>
    </lineage>
</organism>
<evidence type="ECO:0000256" key="1">
    <source>
        <dbReference type="SAM" id="MobiDB-lite"/>
    </source>
</evidence>
<dbReference type="Proteomes" id="UP000702209">
    <property type="component" value="Unassembled WGS sequence"/>
</dbReference>
<reference evidence="2 3" key="1">
    <citation type="submission" date="2020-10" db="EMBL/GenBank/DDBJ databases">
        <title>Identification of Nocardia species via Next-generation sequencing and recognition of intraspecies genetic diversity.</title>
        <authorList>
            <person name="Li P."/>
            <person name="Li P."/>
            <person name="Lu B."/>
        </authorList>
    </citation>
    <scope>NUCLEOTIDE SEQUENCE [LARGE SCALE GENOMIC DNA]</scope>
    <source>
        <strain evidence="2 3">BJ06-0157</strain>
    </source>
</reference>
<name>A0ABS0CX47_9NOCA</name>
<comment type="caution">
    <text evidence="2">The sequence shown here is derived from an EMBL/GenBank/DDBJ whole genome shotgun (WGS) entry which is preliminary data.</text>
</comment>
<evidence type="ECO:0000313" key="3">
    <source>
        <dbReference type="Proteomes" id="UP000702209"/>
    </source>
</evidence>
<feature type="compositionally biased region" description="Basic and acidic residues" evidence="1">
    <location>
        <begin position="33"/>
        <end position="52"/>
    </location>
</feature>
<dbReference type="EMBL" id="JADLQX010000022">
    <property type="protein sequence ID" value="MBF6300941.1"/>
    <property type="molecule type" value="Genomic_DNA"/>
</dbReference>
<protein>
    <submittedName>
        <fullName evidence="2">Uncharacterized protein</fullName>
    </submittedName>
</protein>
<evidence type="ECO:0000313" key="2">
    <source>
        <dbReference type="EMBL" id="MBF6300941.1"/>
    </source>
</evidence>
<dbReference type="RefSeq" id="WP_195132167.1">
    <property type="nucleotide sequence ID" value="NZ_JADLQX010000022.1"/>
</dbReference>
<gene>
    <name evidence="2" type="ORF">IU459_25840</name>
</gene>
<feature type="region of interest" description="Disordered" evidence="1">
    <location>
        <begin position="1"/>
        <end position="69"/>
    </location>
</feature>
<keyword evidence="3" id="KW-1185">Reference proteome</keyword>
<proteinExistence type="predicted"/>
<accession>A0ABS0CX47</accession>
<sequence>MAASRNATFYRSVGDHAADSGGASVTESSRSVADFERALVPRTDADARRPDTSRSSTEQTPGENSRTAVRLVFLSVNQ</sequence>